<dbReference type="Proteomes" id="UP001432027">
    <property type="component" value="Unassembled WGS sequence"/>
</dbReference>
<proteinExistence type="predicted"/>
<evidence type="ECO:0000313" key="5">
    <source>
        <dbReference type="EMBL" id="GMS92033.1"/>
    </source>
</evidence>
<dbReference type="GO" id="GO:0005634">
    <property type="term" value="C:nucleus"/>
    <property type="evidence" value="ECO:0007669"/>
    <property type="project" value="TreeGrafter"/>
</dbReference>
<dbReference type="PANTHER" id="PTHR46011">
    <property type="entry name" value="NUCLEAR HORMONE RECEPTOR FAMILY MEMBER NHR-86-RELATED"/>
    <property type="match status" value="1"/>
</dbReference>
<keyword evidence="6" id="KW-1185">Reference proteome</keyword>
<dbReference type="EMBL" id="BTSX01000004">
    <property type="protein sequence ID" value="GMS92033.1"/>
    <property type="molecule type" value="Genomic_DNA"/>
</dbReference>
<evidence type="ECO:0000259" key="4">
    <source>
        <dbReference type="Pfam" id="PF00104"/>
    </source>
</evidence>
<dbReference type="Gene3D" id="1.10.565.10">
    <property type="entry name" value="Retinoid X Receptor"/>
    <property type="match status" value="1"/>
</dbReference>
<keyword evidence="3" id="KW-0675">Receptor</keyword>
<comment type="caution">
    <text evidence="5">The sequence shown here is derived from an EMBL/GenBank/DDBJ whole genome shotgun (WGS) entry which is preliminary data.</text>
</comment>
<protein>
    <recommendedName>
        <fullName evidence="4">NR LBD domain-containing protein</fullName>
    </recommendedName>
</protein>
<keyword evidence="1" id="KW-0805">Transcription regulation</keyword>
<gene>
    <name evidence="5" type="ORF">PENTCL1PPCAC_14209</name>
</gene>
<dbReference type="SUPFAM" id="SSF48508">
    <property type="entry name" value="Nuclear receptor ligand-binding domain"/>
    <property type="match status" value="1"/>
</dbReference>
<evidence type="ECO:0000256" key="1">
    <source>
        <dbReference type="ARBA" id="ARBA00023015"/>
    </source>
</evidence>
<name>A0AAV5TDA1_9BILA</name>
<evidence type="ECO:0000256" key="2">
    <source>
        <dbReference type="ARBA" id="ARBA00023163"/>
    </source>
</evidence>
<sequence>MSYASWTCCSQEELWKSASPTGDITGALKYIQNQNMAKHLRECRQAVARVNPRPEEFLAITVLMFFDEMSSNEEIERIGDKYRKLVLNERYATYYRDKLQLKNYASRLGELMLLLQVFDKKSDLQEQVEVLWLFNVVPEDNFIYSLQKE</sequence>
<evidence type="ECO:0000313" key="6">
    <source>
        <dbReference type="Proteomes" id="UP001432027"/>
    </source>
</evidence>
<keyword evidence="2" id="KW-0804">Transcription</keyword>
<organism evidence="5 6">
    <name type="scientific">Pristionchus entomophagus</name>
    <dbReference type="NCBI Taxonomy" id="358040"/>
    <lineage>
        <taxon>Eukaryota</taxon>
        <taxon>Metazoa</taxon>
        <taxon>Ecdysozoa</taxon>
        <taxon>Nematoda</taxon>
        <taxon>Chromadorea</taxon>
        <taxon>Rhabditida</taxon>
        <taxon>Rhabditina</taxon>
        <taxon>Diplogasteromorpha</taxon>
        <taxon>Diplogasteroidea</taxon>
        <taxon>Neodiplogasteridae</taxon>
        <taxon>Pristionchus</taxon>
    </lineage>
</organism>
<dbReference type="PANTHER" id="PTHR46011:SF6">
    <property type="entry name" value="HIGH ZINC ACTIVATED NUCLEAR RECEPTOR PROTEIN"/>
    <property type="match status" value="1"/>
</dbReference>
<evidence type="ECO:0000256" key="3">
    <source>
        <dbReference type="ARBA" id="ARBA00023170"/>
    </source>
</evidence>
<feature type="domain" description="NR LBD" evidence="4">
    <location>
        <begin position="32"/>
        <end position="133"/>
    </location>
</feature>
<dbReference type="Pfam" id="PF00104">
    <property type="entry name" value="Hormone_recep"/>
    <property type="match status" value="1"/>
</dbReference>
<accession>A0AAV5TDA1</accession>
<reference evidence="5" key="1">
    <citation type="submission" date="2023-10" db="EMBL/GenBank/DDBJ databases">
        <title>Genome assembly of Pristionchus species.</title>
        <authorList>
            <person name="Yoshida K."/>
            <person name="Sommer R.J."/>
        </authorList>
    </citation>
    <scope>NUCLEOTIDE SEQUENCE</scope>
    <source>
        <strain evidence="5">RS0144</strain>
    </source>
</reference>
<dbReference type="AlphaFoldDB" id="A0AAV5TDA1"/>
<dbReference type="InterPro" id="IPR035500">
    <property type="entry name" value="NHR-like_dom_sf"/>
</dbReference>
<dbReference type="GO" id="GO:0003700">
    <property type="term" value="F:DNA-binding transcription factor activity"/>
    <property type="evidence" value="ECO:0007669"/>
    <property type="project" value="TreeGrafter"/>
</dbReference>
<dbReference type="InterPro" id="IPR000536">
    <property type="entry name" value="Nucl_hrmn_rcpt_lig-bd"/>
</dbReference>